<protein>
    <submittedName>
        <fullName evidence="2">Uncharacterized protein</fullName>
    </submittedName>
</protein>
<dbReference type="GO" id="GO:0015074">
    <property type="term" value="P:DNA integration"/>
    <property type="evidence" value="ECO:0007669"/>
    <property type="project" value="InterPro"/>
</dbReference>
<dbReference type="InterPro" id="IPR011010">
    <property type="entry name" value="DNA_brk_join_enz"/>
</dbReference>
<evidence type="ECO:0000313" key="2">
    <source>
        <dbReference type="EMBL" id="KAF7306269.1"/>
    </source>
</evidence>
<evidence type="ECO:0000313" key="3">
    <source>
        <dbReference type="Proteomes" id="UP000636479"/>
    </source>
</evidence>
<dbReference type="AlphaFoldDB" id="A0A8H6W590"/>
<dbReference type="InterPro" id="IPR013762">
    <property type="entry name" value="Integrase-like_cat_sf"/>
</dbReference>
<name>A0A8H6W590_9AGAR</name>
<reference evidence="2" key="1">
    <citation type="submission" date="2020-05" db="EMBL/GenBank/DDBJ databases">
        <title>Mycena genomes resolve the evolution of fungal bioluminescence.</title>
        <authorList>
            <person name="Tsai I.J."/>
        </authorList>
    </citation>
    <scope>NUCLEOTIDE SEQUENCE</scope>
    <source>
        <strain evidence="2">171206Taipei</strain>
    </source>
</reference>
<comment type="caution">
    <text evidence="2">The sequence shown here is derived from an EMBL/GenBank/DDBJ whole genome shotgun (WGS) entry which is preliminary data.</text>
</comment>
<dbReference type="OrthoDB" id="3163890at2759"/>
<accession>A0A8H6W590</accession>
<dbReference type="SUPFAM" id="SSF56349">
    <property type="entry name" value="DNA breaking-rejoining enzymes"/>
    <property type="match status" value="1"/>
</dbReference>
<organism evidence="2 3">
    <name type="scientific">Mycena indigotica</name>
    <dbReference type="NCBI Taxonomy" id="2126181"/>
    <lineage>
        <taxon>Eukaryota</taxon>
        <taxon>Fungi</taxon>
        <taxon>Dikarya</taxon>
        <taxon>Basidiomycota</taxon>
        <taxon>Agaricomycotina</taxon>
        <taxon>Agaricomycetes</taxon>
        <taxon>Agaricomycetidae</taxon>
        <taxon>Agaricales</taxon>
        <taxon>Marasmiineae</taxon>
        <taxon>Mycenaceae</taxon>
        <taxon>Mycena</taxon>
    </lineage>
</organism>
<gene>
    <name evidence="2" type="ORF">MIND_00417800</name>
</gene>
<dbReference type="Proteomes" id="UP000636479">
    <property type="component" value="Unassembled WGS sequence"/>
</dbReference>
<dbReference type="EMBL" id="JACAZF010000004">
    <property type="protein sequence ID" value="KAF7306269.1"/>
    <property type="molecule type" value="Genomic_DNA"/>
</dbReference>
<sequence>MAFSLVSPEYSAIFDAVAKRSAGLTDVDEAEERRIELEEREIEDDLEGEQEAFGFPNLDEVERESLREEMDDEDSDGDMDMDVDDQIHNFSNLPSKANAGPINVGDMKKVIAEASKGVIEATDATYRRLITQCEKFMQEKGFISQGKSFFSPTPSSDAPAFIIAWIMTECDDIELDGTSKPATKVRASYSHAQKMRAAATYGFGRVADLGSRPWEQVETFDAGVRKWRYAGNPSVSESVSRYMVTLRKKKVRAGEVATSARAITPDMLYKLYHYNNQPEIAQINPVTRKSRNKSNIDNWCGGRTRAMLHAVYVLAFLCLLRFDEALKIQHQDIKRLDEHSFEVTLPFRKTSQYGDIKPFVLHERPEEEAHLCPVRALACWLMVNEHDDGYLFPNITKRDQIGAPSSPMVF</sequence>
<dbReference type="GeneID" id="59343512"/>
<proteinExistence type="predicted"/>
<keyword evidence="1" id="KW-0233">DNA recombination</keyword>
<dbReference type="RefSeq" id="XP_037221288.1">
    <property type="nucleotide sequence ID" value="XM_037360996.1"/>
</dbReference>
<dbReference type="GO" id="GO:0006310">
    <property type="term" value="P:DNA recombination"/>
    <property type="evidence" value="ECO:0007669"/>
    <property type="project" value="UniProtKB-KW"/>
</dbReference>
<keyword evidence="3" id="KW-1185">Reference proteome</keyword>
<dbReference type="Gene3D" id="1.10.443.10">
    <property type="entry name" value="Intergrase catalytic core"/>
    <property type="match status" value="1"/>
</dbReference>
<dbReference type="GO" id="GO:0003677">
    <property type="term" value="F:DNA binding"/>
    <property type="evidence" value="ECO:0007669"/>
    <property type="project" value="InterPro"/>
</dbReference>
<evidence type="ECO:0000256" key="1">
    <source>
        <dbReference type="ARBA" id="ARBA00023172"/>
    </source>
</evidence>